<name>A0A6J5ZLA5_9ZZZZ</name>
<proteinExistence type="predicted"/>
<gene>
    <name evidence="1" type="ORF">UFOPK3547_00797</name>
</gene>
<dbReference type="EMBL" id="CAESAN010000056">
    <property type="protein sequence ID" value="CAB4343394.1"/>
    <property type="molecule type" value="Genomic_DNA"/>
</dbReference>
<dbReference type="AlphaFoldDB" id="A0A6J5ZLA5"/>
<reference evidence="1" key="1">
    <citation type="submission" date="2020-05" db="EMBL/GenBank/DDBJ databases">
        <authorList>
            <person name="Chiriac C."/>
            <person name="Salcher M."/>
            <person name="Ghai R."/>
            <person name="Kavagutti S V."/>
        </authorList>
    </citation>
    <scope>NUCLEOTIDE SEQUENCE</scope>
</reference>
<organism evidence="1">
    <name type="scientific">freshwater metagenome</name>
    <dbReference type="NCBI Taxonomy" id="449393"/>
    <lineage>
        <taxon>unclassified sequences</taxon>
        <taxon>metagenomes</taxon>
        <taxon>ecological metagenomes</taxon>
    </lineage>
</organism>
<evidence type="ECO:0000313" key="1">
    <source>
        <dbReference type="EMBL" id="CAB4343394.1"/>
    </source>
</evidence>
<sequence length="49" mass="5219">MFDNHAGWLIAAELGQRCAGTVEVEDVVERERLAADLLGRAKHAAAVGT</sequence>
<accession>A0A6J5ZLA5</accession>
<protein>
    <submittedName>
        <fullName evidence="1">Unannotated protein</fullName>
    </submittedName>
</protein>